<sequence length="78" mass="8449">MVYQVVIIGGGVAGLTLGLKLARSNVETLVIEKQSKASHVQSGFKIEETRPIIKEGAWCMICLEKKAVSAAEQQQMTC</sequence>
<dbReference type="InterPro" id="IPR036188">
    <property type="entry name" value="FAD/NAD-bd_sf"/>
</dbReference>
<dbReference type="EMBL" id="LNQN01000001">
    <property type="protein sequence ID" value="KSU84804.1"/>
    <property type="molecule type" value="Genomic_DNA"/>
</dbReference>
<keyword evidence="3" id="KW-1185">Reference proteome</keyword>
<dbReference type="RefSeq" id="WP_061968893.1">
    <property type="nucleotide sequence ID" value="NZ_FMAV01000001.1"/>
</dbReference>
<reference evidence="2 3" key="1">
    <citation type="journal article" date="2014" name="Antonie Van Leeuwenhoek">
        <title>Fictibacillus enclensis sp. nov., isolated from marine sediment.</title>
        <authorList>
            <person name="Dastager S.G."/>
            <person name="Mawlankar R."/>
            <person name="Srinivasan K."/>
            <person name="Tang S.K."/>
            <person name="Lee J.C."/>
            <person name="Ramana V.V."/>
            <person name="Shouche Y.S."/>
        </authorList>
    </citation>
    <scope>NUCLEOTIDE SEQUENCE [LARGE SCALE GENOMIC DNA]</scope>
    <source>
        <strain evidence="2 3">NIO-1003</strain>
    </source>
</reference>
<gene>
    <name evidence="2" type="ORF">AS030_04565</name>
</gene>
<evidence type="ECO:0000259" key="1">
    <source>
        <dbReference type="Pfam" id="PF01266"/>
    </source>
</evidence>
<dbReference type="Pfam" id="PF01266">
    <property type="entry name" value="DAO"/>
    <property type="match status" value="1"/>
</dbReference>
<dbReference type="Proteomes" id="UP000054099">
    <property type="component" value="Unassembled WGS sequence"/>
</dbReference>
<accession>A0A0V8JCY8</accession>
<organism evidence="2 3">
    <name type="scientific">Fictibacillus enclensis</name>
    <dbReference type="NCBI Taxonomy" id="1017270"/>
    <lineage>
        <taxon>Bacteria</taxon>
        <taxon>Bacillati</taxon>
        <taxon>Bacillota</taxon>
        <taxon>Bacilli</taxon>
        <taxon>Bacillales</taxon>
        <taxon>Fictibacillaceae</taxon>
        <taxon>Fictibacillus</taxon>
    </lineage>
</organism>
<dbReference type="OrthoDB" id="9766816at2"/>
<name>A0A0V8JCY8_9BACL</name>
<protein>
    <recommendedName>
        <fullName evidence="1">FAD dependent oxidoreductase domain-containing protein</fullName>
    </recommendedName>
</protein>
<dbReference type="Gene3D" id="3.50.50.60">
    <property type="entry name" value="FAD/NAD(P)-binding domain"/>
    <property type="match status" value="1"/>
</dbReference>
<dbReference type="InterPro" id="IPR006076">
    <property type="entry name" value="FAD-dep_OxRdtase"/>
</dbReference>
<dbReference type="AlphaFoldDB" id="A0A0V8JCY8"/>
<evidence type="ECO:0000313" key="2">
    <source>
        <dbReference type="EMBL" id="KSU84804.1"/>
    </source>
</evidence>
<comment type="caution">
    <text evidence="2">The sequence shown here is derived from an EMBL/GenBank/DDBJ whole genome shotgun (WGS) entry which is preliminary data.</text>
</comment>
<proteinExistence type="predicted"/>
<feature type="domain" description="FAD dependent oxidoreductase" evidence="1">
    <location>
        <begin position="5"/>
        <end position="43"/>
    </location>
</feature>
<dbReference type="SUPFAM" id="SSF51905">
    <property type="entry name" value="FAD/NAD(P)-binding domain"/>
    <property type="match status" value="1"/>
</dbReference>
<evidence type="ECO:0000313" key="3">
    <source>
        <dbReference type="Proteomes" id="UP000054099"/>
    </source>
</evidence>